<evidence type="ECO:0000313" key="5">
    <source>
        <dbReference type="Proteomes" id="UP000440498"/>
    </source>
</evidence>
<feature type="signal peptide" evidence="1">
    <location>
        <begin position="1"/>
        <end position="25"/>
    </location>
</feature>
<dbReference type="RefSeq" id="WP_152840938.1">
    <property type="nucleotide sequence ID" value="NZ_WHUG01000015.1"/>
</dbReference>
<keyword evidence="1" id="KW-0732">Signal</keyword>
<dbReference type="Proteomes" id="UP000440498">
    <property type="component" value="Unassembled WGS sequence"/>
</dbReference>
<sequence>MTISTLMHRILPLVLGVAAACSAQAAAPSFDLGLASGYSGYFYGNASNFTDVEGRLAVGGNLTTSGASIGYRTPFGVTAPSVVVGGNVKLSGGDIYAAPLTNVNTNASIGPITEYTKNYNGYGVYGGTNTSSSYLNLSKANIAGYTDFSAAKTQLTGLSSTLNSQAGNGTVNFANGGIELIGNNSSSLQVFNVNTRNLKNLSLSNVKDGATVVINVTGSGDVVFGGGQDGLLEKLRANVLFNLNDANVVQVNTFVWGSVLANNAVLSGAGHLEGSIVAKSIVSAVEIGYEPFKGYVATPVPEPETYAMLLGGLALMGVVARRRRAV</sequence>
<feature type="chain" id="PRO_5025624309" evidence="1">
    <location>
        <begin position="26"/>
        <end position="326"/>
    </location>
</feature>
<organism evidence="4 5">
    <name type="scientific">Rugamonas aquatica</name>
    <dbReference type="NCBI Taxonomy" id="2743357"/>
    <lineage>
        <taxon>Bacteria</taxon>
        <taxon>Pseudomonadati</taxon>
        <taxon>Pseudomonadota</taxon>
        <taxon>Betaproteobacteria</taxon>
        <taxon>Burkholderiales</taxon>
        <taxon>Oxalobacteraceae</taxon>
        <taxon>Telluria group</taxon>
        <taxon>Rugamonas</taxon>
    </lineage>
</organism>
<protein>
    <submittedName>
        <fullName evidence="4">Choice-of-anchor A family protein</fullName>
    </submittedName>
</protein>
<name>A0A6A7NA75_9BURK</name>
<comment type="caution">
    <text evidence="4">The sequence shown here is derived from an EMBL/GenBank/DDBJ whole genome shotgun (WGS) entry which is preliminary data.</text>
</comment>
<reference evidence="4 5" key="1">
    <citation type="submission" date="2019-10" db="EMBL/GenBank/DDBJ databases">
        <title>Two novel species isolated from a subtropical stream in China.</title>
        <authorList>
            <person name="Lu H."/>
        </authorList>
    </citation>
    <scope>NUCLEOTIDE SEQUENCE [LARGE SCALE GENOMIC DNA]</scope>
    <source>
        <strain evidence="4 5">FT29W</strain>
    </source>
</reference>
<gene>
    <name evidence="4" type="ORF">GEV02_26705</name>
</gene>
<feature type="domain" description="Ice-binding protein C-terminal" evidence="2">
    <location>
        <begin position="299"/>
        <end position="323"/>
    </location>
</feature>
<evidence type="ECO:0000259" key="2">
    <source>
        <dbReference type="Pfam" id="PF07589"/>
    </source>
</evidence>
<dbReference type="InterPro" id="IPR026588">
    <property type="entry name" value="Choice_anch_A"/>
</dbReference>
<keyword evidence="5" id="KW-1185">Reference proteome</keyword>
<dbReference type="NCBIfam" id="TIGR02595">
    <property type="entry name" value="PEP_CTERM"/>
    <property type="match status" value="1"/>
</dbReference>
<feature type="domain" description="Choice-of-anchor A" evidence="3">
    <location>
        <begin position="32"/>
        <end position="287"/>
    </location>
</feature>
<proteinExistence type="predicted"/>
<dbReference type="EMBL" id="WHUG01000015">
    <property type="protein sequence ID" value="MQA41742.1"/>
    <property type="molecule type" value="Genomic_DNA"/>
</dbReference>
<dbReference type="InterPro" id="IPR013424">
    <property type="entry name" value="Ice-binding_C"/>
</dbReference>
<dbReference type="AlphaFoldDB" id="A0A6A7NA75"/>
<accession>A0A6A7NA75</accession>
<dbReference type="NCBIfam" id="TIGR04215">
    <property type="entry name" value="choice_anch_A"/>
    <property type="match status" value="1"/>
</dbReference>
<evidence type="ECO:0000256" key="1">
    <source>
        <dbReference type="SAM" id="SignalP"/>
    </source>
</evidence>
<dbReference type="Pfam" id="PF07589">
    <property type="entry name" value="PEP-CTERM"/>
    <property type="match status" value="1"/>
</dbReference>
<dbReference type="Pfam" id="PF20597">
    <property type="entry name" value="pAdhesive_15"/>
    <property type="match status" value="1"/>
</dbReference>
<evidence type="ECO:0000259" key="3">
    <source>
        <dbReference type="Pfam" id="PF20597"/>
    </source>
</evidence>
<evidence type="ECO:0000313" key="4">
    <source>
        <dbReference type="EMBL" id="MQA41742.1"/>
    </source>
</evidence>